<keyword evidence="6" id="KW-0418">Kinase</keyword>
<keyword evidence="3" id="KW-0762">Sugar transport</keyword>
<feature type="modified residue" description="Phosphocysteine; by EIIA" evidence="7">
    <location>
        <position position="8"/>
    </location>
</feature>
<evidence type="ECO:0000256" key="4">
    <source>
        <dbReference type="ARBA" id="ARBA00022679"/>
    </source>
</evidence>
<evidence type="ECO:0000256" key="3">
    <source>
        <dbReference type="ARBA" id="ARBA00022597"/>
    </source>
</evidence>
<evidence type="ECO:0000313" key="10">
    <source>
        <dbReference type="Proteomes" id="UP001163387"/>
    </source>
</evidence>
<gene>
    <name evidence="9" type="primary">gmuB</name>
    <name evidence="9" type="ORF">SHM_05150</name>
</gene>
<dbReference type="InterPro" id="IPR013012">
    <property type="entry name" value="PTS_EIIB_3"/>
</dbReference>
<dbReference type="InterPro" id="IPR051819">
    <property type="entry name" value="PTS_sugar-specific_EIIB"/>
</dbReference>
<dbReference type="Pfam" id="PF02302">
    <property type="entry name" value="PTS_IIB"/>
    <property type="match status" value="1"/>
</dbReference>
<evidence type="ECO:0000259" key="8">
    <source>
        <dbReference type="PROSITE" id="PS51100"/>
    </source>
</evidence>
<proteinExistence type="predicted"/>
<sequence>MIKILLTCSAGMSTLRLEANMKEYIKELNLDYEVKALGATEAKSSFAKGEKWDVVLLGPQVSYMKNDFTNIIGNAALNVIPAAVYAMVQGKETLELAMSLLEIKK</sequence>
<reference evidence="9 10" key="1">
    <citation type="journal article" date="2022" name="Front. Microbiol.">
        <title>Male-killing mechanisms vary between Spiroplasma species.</title>
        <authorList>
            <person name="Arai H."/>
            <person name="Inoue M."/>
            <person name="Kageyama D."/>
        </authorList>
    </citation>
    <scope>NUCLEOTIDE SEQUENCE [LARGE SCALE GENOMIC DNA]</scope>
    <source>
        <strain evidence="10">sHm</strain>
    </source>
</reference>
<evidence type="ECO:0000256" key="7">
    <source>
        <dbReference type="PROSITE-ProRule" id="PRU00423"/>
    </source>
</evidence>
<keyword evidence="4" id="KW-0808">Transferase</keyword>
<protein>
    <submittedName>
        <fullName evidence="9">PTS system oligo-beta-mannoside-specific EIIB component</fullName>
    </submittedName>
</protein>
<dbReference type="PROSITE" id="PS51100">
    <property type="entry name" value="PTS_EIIB_TYPE_3"/>
    <property type="match status" value="1"/>
</dbReference>
<evidence type="ECO:0000256" key="6">
    <source>
        <dbReference type="ARBA" id="ARBA00022777"/>
    </source>
</evidence>
<evidence type="ECO:0000256" key="5">
    <source>
        <dbReference type="ARBA" id="ARBA00022683"/>
    </source>
</evidence>
<dbReference type="EMBL" id="AP026933">
    <property type="protein sequence ID" value="BDT02869.1"/>
    <property type="molecule type" value="Genomic_DNA"/>
</dbReference>
<keyword evidence="1" id="KW-0813">Transport</keyword>
<dbReference type="InterPro" id="IPR003501">
    <property type="entry name" value="PTS_EIIB_2/3"/>
</dbReference>
<evidence type="ECO:0000256" key="2">
    <source>
        <dbReference type="ARBA" id="ARBA00022553"/>
    </source>
</evidence>
<name>A0ABN6SVM2_9MOLU</name>
<dbReference type="InterPro" id="IPR036095">
    <property type="entry name" value="PTS_EIIB-like_sf"/>
</dbReference>
<keyword evidence="5" id="KW-0598">Phosphotransferase system</keyword>
<dbReference type="RefSeq" id="WP_281749072.1">
    <property type="nucleotide sequence ID" value="NZ_AP026933.1"/>
</dbReference>
<organism evidence="9 10">
    <name type="scientific">Spiroplasma ixodetis</name>
    <dbReference type="NCBI Taxonomy" id="2141"/>
    <lineage>
        <taxon>Bacteria</taxon>
        <taxon>Bacillati</taxon>
        <taxon>Mycoplasmatota</taxon>
        <taxon>Mollicutes</taxon>
        <taxon>Entomoplasmatales</taxon>
        <taxon>Spiroplasmataceae</taxon>
        <taxon>Spiroplasma</taxon>
    </lineage>
</organism>
<feature type="domain" description="PTS EIIB type-3" evidence="8">
    <location>
        <begin position="1"/>
        <end position="105"/>
    </location>
</feature>
<evidence type="ECO:0000313" key="9">
    <source>
        <dbReference type="EMBL" id="BDT02869.1"/>
    </source>
</evidence>
<evidence type="ECO:0000256" key="1">
    <source>
        <dbReference type="ARBA" id="ARBA00022448"/>
    </source>
</evidence>
<keyword evidence="10" id="KW-1185">Reference proteome</keyword>
<accession>A0ABN6SVM2</accession>
<dbReference type="PANTHER" id="PTHR34581:SF2">
    <property type="entry name" value="PTS SYSTEM N,N'-DIACETYLCHITOBIOSE-SPECIFIC EIIB COMPONENT"/>
    <property type="match status" value="1"/>
</dbReference>
<dbReference type="Proteomes" id="UP001163387">
    <property type="component" value="Chromosome"/>
</dbReference>
<dbReference type="Gene3D" id="3.40.50.2300">
    <property type="match status" value="1"/>
</dbReference>
<dbReference type="SUPFAM" id="SSF52794">
    <property type="entry name" value="PTS system IIB component-like"/>
    <property type="match status" value="1"/>
</dbReference>
<keyword evidence="2" id="KW-0597">Phosphoprotein</keyword>
<dbReference type="PANTHER" id="PTHR34581">
    <property type="entry name" value="PTS SYSTEM N,N'-DIACETYLCHITOBIOSE-SPECIFIC EIIB COMPONENT"/>
    <property type="match status" value="1"/>
</dbReference>